<dbReference type="Pfam" id="PF01467">
    <property type="entry name" value="CTP_transf_like"/>
    <property type="match status" value="1"/>
</dbReference>
<dbReference type="NCBIfam" id="TIGR00482">
    <property type="entry name" value="nicotinate (nicotinamide) nucleotide adenylyltransferase"/>
    <property type="match status" value="1"/>
</dbReference>
<dbReference type="SUPFAM" id="SSF52374">
    <property type="entry name" value="Nucleotidylyl transferase"/>
    <property type="match status" value="1"/>
</dbReference>
<gene>
    <name evidence="13" type="ORF">BINO364_LOCUS7413</name>
</gene>
<dbReference type="InterPro" id="IPR045094">
    <property type="entry name" value="NMNAT_euk"/>
</dbReference>
<feature type="non-terminal residue" evidence="13">
    <location>
        <position position="371"/>
    </location>
</feature>
<dbReference type="GO" id="GO:0004515">
    <property type="term" value="F:nicotinate-nucleotide adenylyltransferase activity"/>
    <property type="evidence" value="ECO:0007669"/>
    <property type="project" value="UniProtKB-EC"/>
</dbReference>
<evidence type="ECO:0000256" key="10">
    <source>
        <dbReference type="ARBA" id="ARBA00048721"/>
    </source>
</evidence>
<protein>
    <recommendedName>
        <fullName evidence="11">Nicotinamide-nucleotide adenylyltransferase</fullName>
        <ecNumber evidence="11">2.7.7.1</ecNumber>
        <ecNumber evidence="11">2.7.7.18</ecNumber>
    </recommendedName>
</protein>
<dbReference type="PANTHER" id="PTHR12039:SF0">
    <property type="entry name" value="NICOTINAMIDE-NUCLEOTIDE ADENYLYLTRANSFERASE"/>
    <property type="match status" value="1"/>
</dbReference>
<feature type="domain" description="Cytidyltransferase-like" evidence="12">
    <location>
        <begin position="9"/>
        <end position="227"/>
    </location>
</feature>
<evidence type="ECO:0000259" key="12">
    <source>
        <dbReference type="Pfam" id="PF01467"/>
    </source>
</evidence>
<evidence type="ECO:0000256" key="8">
    <source>
        <dbReference type="ARBA" id="ARBA00022840"/>
    </source>
</evidence>
<sequence length="371" mass="41468">MSQGKIVLMACGSFSPPTYMHLRMFEIARDYIHSLGMGTVVGGIVSPVHDGYGKKDLVAAHHRIAMLKLALRSSGWIKISEWETQQTGWTRTKLSLQYHQDTINSHMSPLNINSEPPSWLPDDILNVNSIDEPDNLNFKLNGNTDDSVTVKLLCGADLLESFSTPGLWSDEDLETIIGRHGLVVVTRVGSDPGRFIYDSDMLYKYRKNVTLVTNYITNEVSSTVIRRLLRRGESAKYLTDDAVLTYIRQNRLYGSIPCVTEYNILTDILANYEKSPQDVIMASPEETSFKNILISIRDKPSIIDETITVKRPKKSNFLMPSNTISPTLDPKPKMAYVDKVPTNYVPGKAVKIISDAKQHSIQEDKGGGCAL</sequence>
<dbReference type="Proteomes" id="UP000838878">
    <property type="component" value="Chromosome 2"/>
</dbReference>
<evidence type="ECO:0000313" key="13">
    <source>
        <dbReference type="EMBL" id="CAH0721299.1"/>
    </source>
</evidence>
<reference evidence="13" key="1">
    <citation type="submission" date="2021-12" db="EMBL/GenBank/DDBJ databases">
        <authorList>
            <person name="Martin H S."/>
        </authorList>
    </citation>
    <scope>NUCLEOTIDE SEQUENCE</scope>
</reference>
<dbReference type="UniPathway" id="UPA00253">
    <property type="reaction ID" value="UER00332"/>
</dbReference>
<evidence type="ECO:0000256" key="2">
    <source>
        <dbReference type="ARBA" id="ARBA00005019"/>
    </source>
</evidence>
<keyword evidence="9 11" id="KW-0520">NAD</keyword>
<keyword evidence="5 11" id="KW-0808">Transferase</keyword>
<dbReference type="EC" id="2.7.7.1" evidence="11"/>
<evidence type="ECO:0000256" key="4">
    <source>
        <dbReference type="ARBA" id="ARBA00022642"/>
    </source>
</evidence>
<dbReference type="EMBL" id="OV170222">
    <property type="protein sequence ID" value="CAH0721299.1"/>
    <property type="molecule type" value="Genomic_DNA"/>
</dbReference>
<dbReference type="PANTHER" id="PTHR12039">
    <property type="entry name" value="NICOTINAMIDE MONONUCLEOTIDE ADENYLYLTRANSFERASE"/>
    <property type="match status" value="1"/>
</dbReference>
<evidence type="ECO:0000256" key="11">
    <source>
        <dbReference type="RuleBase" id="RU362021"/>
    </source>
</evidence>
<comment type="pathway">
    <text evidence="2">Cofactor biosynthesis; NAD(+) biosynthesis; deamido-NAD(+) from nicotinate D-ribonucleotide: step 1/1.</text>
</comment>
<evidence type="ECO:0000256" key="9">
    <source>
        <dbReference type="ARBA" id="ARBA00023027"/>
    </source>
</evidence>
<keyword evidence="7 11" id="KW-0547">Nucleotide-binding</keyword>
<comment type="similarity">
    <text evidence="3 11">Belongs to the eukaryotic NMN adenylyltransferase family.</text>
</comment>
<dbReference type="CDD" id="cd09286">
    <property type="entry name" value="NMNAT_Eukarya"/>
    <property type="match status" value="1"/>
</dbReference>
<evidence type="ECO:0000313" key="14">
    <source>
        <dbReference type="Proteomes" id="UP000838878"/>
    </source>
</evidence>
<comment type="catalytic activity">
    <reaction evidence="10 11">
        <text>nicotinate beta-D-ribonucleotide + ATP + H(+) = deamido-NAD(+) + diphosphate</text>
        <dbReference type="Rhea" id="RHEA:22860"/>
        <dbReference type="ChEBI" id="CHEBI:15378"/>
        <dbReference type="ChEBI" id="CHEBI:30616"/>
        <dbReference type="ChEBI" id="CHEBI:33019"/>
        <dbReference type="ChEBI" id="CHEBI:57502"/>
        <dbReference type="ChEBI" id="CHEBI:58437"/>
        <dbReference type="EC" id="2.7.7.18"/>
    </reaction>
</comment>
<accession>A0A8J9Y6Z7</accession>
<dbReference type="GO" id="GO:0000309">
    <property type="term" value="F:nicotinamide-nucleotide adenylyltransferase activity"/>
    <property type="evidence" value="ECO:0007669"/>
    <property type="project" value="UniProtKB-EC"/>
</dbReference>
<keyword evidence="6 11" id="KW-0548">Nucleotidyltransferase</keyword>
<dbReference type="Gene3D" id="3.40.50.620">
    <property type="entry name" value="HUPs"/>
    <property type="match status" value="1"/>
</dbReference>
<dbReference type="FunFam" id="3.40.50.620:FF:000181">
    <property type="entry name" value="Nicotinamide/nicotinic acid mononucleotide adenylyltransferase 3"/>
    <property type="match status" value="1"/>
</dbReference>
<evidence type="ECO:0000256" key="7">
    <source>
        <dbReference type="ARBA" id="ARBA00022741"/>
    </source>
</evidence>
<proteinExistence type="inferred from homology"/>
<dbReference type="InterPro" id="IPR005248">
    <property type="entry name" value="NadD/NMNAT"/>
</dbReference>
<name>A0A8J9Y6Z7_9NEOP</name>
<dbReference type="InterPro" id="IPR004821">
    <property type="entry name" value="Cyt_trans-like"/>
</dbReference>
<keyword evidence="4 11" id="KW-0662">Pyridine nucleotide biosynthesis</keyword>
<dbReference type="GO" id="GO:0009435">
    <property type="term" value="P:NAD+ biosynthetic process"/>
    <property type="evidence" value="ECO:0007669"/>
    <property type="project" value="UniProtKB-UniPathway"/>
</dbReference>
<evidence type="ECO:0000256" key="3">
    <source>
        <dbReference type="ARBA" id="ARBA00007064"/>
    </source>
</evidence>
<dbReference type="InterPro" id="IPR014729">
    <property type="entry name" value="Rossmann-like_a/b/a_fold"/>
</dbReference>
<keyword evidence="14" id="KW-1185">Reference proteome</keyword>
<keyword evidence="8 11" id="KW-0067">ATP-binding</keyword>
<evidence type="ECO:0000256" key="1">
    <source>
        <dbReference type="ARBA" id="ARBA00004658"/>
    </source>
</evidence>
<comment type="pathway">
    <text evidence="1 11">Cofactor biosynthesis; NAD(+) biosynthesis; NAD(+) from nicotinamide D-ribonucleotide: step 1/1.</text>
</comment>
<evidence type="ECO:0000256" key="6">
    <source>
        <dbReference type="ARBA" id="ARBA00022695"/>
    </source>
</evidence>
<dbReference type="GO" id="GO:0005524">
    <property type="term" value="F:ATP binding"/>
    <property type="evidence" value="ECO:0007669"/>
    <property type="project" value="UniProtKB-KW"/>
</dbReference>
<organism evidence="13 14">
    <name type="scientific">Brenthis ino</name>
    <name type="common">lesser marbled fritillary</name>
    <dbReference type="NCBI Taxonomy" id="405034"/>
    <lineage>
        <taxon>Eukaryota</taxon>
        <taxon>Metazoa</taxon>
        <taxon>Ecdysozoa</taxon>
        <taxon>Arthropoda</taxon>
        <taxon>Hexapoda</taxon>
        <taxon>Insecta</taxon>
        <taxon>Pterygota</taxon>
        <taxon>Neoptera</taxon>
        <taxon>Endopterygota</taxon>
        <taxon>Lepidoptera</taxon>
        <taxon>Glossata</taxon>
        <taxon>Ditrysia</taxon>
        <taxon>Papilionoidea</taxon>
        <taxon>Nymphalidae</taxon>
        <taxon>Heliconiinae</taxon>
        <taxon>Argynnini</taxon>
        <taxon>Brenthis</taxon>
    </lineage>
</organism>
<dbReference type="EC" id="2.7.7.18" evidence="11"/>
<dbReference type="InterPro" id="IPR051182">
    <property type="entry name" value="Euk_NMN_adenylyltrnsfrase"/>
</dbReference>
<dbReference type="OrthoDB" id="422187at2759"/>
<comment type="catalytic activity">
    <reaction evidence="11">
        <text>beta-nicotinamide D-ribonucleotide + ATP + H(+) = diphosphate + NAD(+)</text>
        <dbReference type="Rhea" id="RHEA:21360"/>
        <dbReference type="ChEBI" id="CHEBI:14649"/>
        <dbReference type="ChEBI" id="CHEBI:15378"/>
        <dbReference type="ChEBI" id="CHEBI:30616"/>
        <dbReference type="ChEBI" id="CHEBI:33019"/>
        <dbReference type="ChEBI" id="CHEBI:57540"/>
        <dbReference type="EC" id="2.7.7.1"/>
    </reaction>
</comment>
<evidence type="ECO:0000256" key="5">
    <source>
        <dbReference type="ARBA" id="ARBA00022679"/>
    </source>
</evidence>
<dbReference type="AlphaFoldDB" id="A0A8J9Y6Z7"/>